<dbReference type="PANTHER" id="PTHR30572:SF4">
    <property type="entry name" value="ABC TRANSPORTER PERMEASE YTRF"/>
    <property type="match status" value="1"/>
</dbReference>
<dbReference type="Pfam" id="PF02687">
    <property type="entry name" value="FtsX"/>
    <property type="match status" value="2"/>
</dbReference>
<comment type="subcellular location">
    <subcellularLocation>
        <location evidence="1">Cell membrane</location>
        <topology evidence="1">Multi-pass membrane protein</topology>
    </subcellularLocation>
</comment>
<evidence type="ECO:0000313" key="10">
    <source>
        <dbReference type="EMBL" id="MFD0683492.1"/>
    </source>
</evidence>
<dbReference type="Proteomes" id="UP001597063">
    <property type="component" value="Unassembled WGS sequence"/>
</dbReference>
<evidence type="ECO:0000259" key="9">
    <source>
        <dbReference type="Pfam" id="PF02687"/>
    </source>
</evidence>
<comment type="similarity">
    <text evidence="6">Belongs to the ABC-4 integral membrane protein family.</text>
</comment>
<feature type="transmembrane region" description="Helical" evidence="8">
    <location>
        <begin position="649"/>
        <end position="672"/>
    </location>
</feature>
<name>A0ABW2XAK7_9ACTN</name>
<feature type="transmembrane region" description="Helical" evidence="8">
    <location>
        <begin position="344"/>
        <end position="367"/>
    </location>
</feature>
<evidence type="ECO:0000256" key="6">
    <source>
        <dbReference type="ARBA" id="ARBA00038076"/>
    </source>
</evidence>
<keyword evidence="11" id="KW-1185">Reference proteome</keyword>
<evidence type="ECO:0000256" key="8">
    <source>
        <dbReference type="SAM" id="Phobius"/>
    </source>
</evidence>
<feature type="domain" description="ABC3 transporter permease C-terminal" evidence="9">
    <location>
        <begin position="255"/>
        <end position="371"/>
    </location>
</feature>
<evidence type="ECO:0000256" key="1">
    <source>
        <dbReference type="ARBA" id="ARBA00004651"/>
    </source>
</evidence>
<feature type="transmembrane region" description="Helical" evidence="8">
    <location>
        <begin position="20"/>
        <end position="41"/>
    </location>
</feature>
<protein>
    <submittedName>
        <fullName evidence="10">FtsX-like permease family protein</fullName>
    </submittedName>
</protein>
<feature type="transmembrane region" description="Helical" evidence="8">
    <location>
        <begin position="422"/>
        <end position="443"/>
    </location>
</feature>
<evidence type="ECO:0000313" key="11">
    <source>
        <dbReference type="Proteomes" id="UP001597063"/>
    </source>
</evidence>
<feature type="transmembrane region" description="Helical" evidence="8">
    <location>
        <begin position="297"/>
        <end position="324"/>
    </location>
</feature>
<dbReference type="InterPro" id="IPR050250">
    <property type="entry name" value="Macrolide_Exporter_MacB"/>
</dbReference>
<evidence type="ECO:0000256" key="4">
    <source>
        <dbReference type="ARBA" id="ARBA00022989"/>
    </source>
</evidence>
<evidence type="ECO:0000256" key="3">
    <source>
        <dbReference type="ARBA" id="ARBA00022692"/>
    </source>
</evidence>
<organism evidence="10 11">
    <name type="scientific">Actinomadura fibrosa</name>
    <dbReference type="NCBI Taxonomy" id="111802"/>
    <lineage>
        <taxon>Bacteria</taxon>
        <taxon>Bacillati</taxon>
        <taxon>Actinomycetota</taxon>
        <taxon>Actinomycetes</taxon>
        <taxon>Streptosporangiales</taxon>
        <taxon>Thermomonosporaceae</taxon>
        <taxon>Actinomadura</taxon>
    </lineage>
</organism>
<evidence type="ECO:0000256" key="5">
    <source>
        <dbReference type="ARBA" id="ARBA00023136"/>
    </source>
</evidence>
<evidence type="ECO:0000256" key="7">
    <source>
        <dbReference type="SAM" id="MobiDB-lite"/>
    </source>
</evidence>
<proteinExistence type="inferred from homology"/>
<feature type="transmembrane region" description="Helical" evidence="8">
    <location>
        <begin position="693"/>
        <end position="717"/>
    </location>
</feature>
<keyword evidence="5 8" id="KW-0472">Membrane</keyword>
<keyword evidence="4 8" id="KW-1133">Transmembrane helix</keyword>
<dbReference type="EMBL" id="JBHTGP010000003">
    <property type="protein sequence ID" value="MFD0683492.1"/>
    <property type="molecule type" value="Genomic_DNA"/>
</dbReference>
<feature type="transmembrane region" description="Helical" evidence="8">
    <location>
        <begin position="249"/>
        <end position="276"/>
    </location>
</feature>
<evidence type="ECO:0000256" key="2">
    <source>
        <dbReference type="ARBA" id="ARBA00022475"/>
    </source>
</evidence>
<sequence>MSALGKVVRAGVGRRRVQTVVTVLTTMMAVTASVLAAGLIVESSGPFDRAFARQHGAHLAVRFDGAKATPAQLAATARVRGVTAAAGPGRVFSLRPRPEGAPEGADIPPLTVAERAAAGGSVDVLDVTQGRWAAAAGEMVAAANTPFRVGDTLAFPDAPGRPRLTVVGKARSVGRTADAWVAPAQAAALVPPGTAPAYQMLYRFAAADTDAQVAADRAAVTAAVPPGSVTAAGSYRTARHLVTRESAVYVPFVVAFGVLGLCMSVLVISVVVSGAVGSATRRIGILKSLGFTPAQVVRAYVAQAVIPAAVGTILGTVCGNLLAIPALHHEGDAFDTGTDATVPLWIDIAVPAAALAVVAVTALVPALRAGRLRAIEATVLGRAPRAGRGRAVRRLLGRLPLPRPVSMGLATPFAHPARSAGMVAGVVLGTVGITFGLGLGLSLDRIDAGLERRSPGAVEAHTMGRPEPGAPPKAADPDAVARAIAAQPGTRRYVRITRSEVGVAGLSGSVAVSAYSGDASWASYEMISGRWFTGPGEAVVPSGFLKTTGTRLGDTVTLTNGARHVTLRLVGEALDLSDEGRSVLTDARSLTALGLRTDTPMTRFAIDLAPGTDARSYADGLDRVLRPIGGGAEPDEQESSPVVIAMDSLIGMLTLLLAAVAGLGVLNAIVLDTRERVHDLGVLKALGMSPRQTVAMVITSVAGIGLVAGAIGVPLGVAVHSAVLPSMGDAAGTRMPSSVLAVYDAPLVAPLLLGGVAIAVLGALLPAGWAARTRTATALRTE</sequence>
<reference evidence="11" key="1">
    <citation type="journal article" date="2019" name="Int. J. Syst. Evol. Microbiol.">
        <title>The Global Catalogue of Microorganisms (GCM) 10K type strain sequencing project: providing services to taxonomists for standard genome sequencing and annotation.</title>
        <authorList>
            <consortium name="The Broad Institute Genomics Platform"/>
            <consortium name="The Broad Institute Genome Sequencing Center for Infectious Disease"/>
            <person name="Wu L."/>
            <person name="Ma J."/>
        </authorList>
    </citation>
    <scope>NUCLEOTIDE SEQUENCE [LARGE SCALE GENOMIC DNA]</scope>
    <source>
        <strain evidence="11">JCM 9371</strain>
    </source>
</reference>
<keyword evidence="2" id="KW-1003">Cell membrane</keyword>
<accession>A0ABW2XAK7</accession>
<gene>
    <name evidence="10" type="ORF">ACFQZM_03190</name>
</gene>
<feature type="domain" description="ABC3 transporter permease C-terminal" evidence="9">
    <location>
        <begin position="652"/>
        <end position="767"/>
    </location>
</feature>
<feature type="transmembrane region" description="Helical" evidence="8">
    <location>
        <begin position="747"/>
        <end position="771"/>
    </location>
</feature>
<dbReference type="InterPro" id="IPR003838">
    <property type="entry name" value="ABC3_permease_C"/>
</dbReference>
<keyword evidence="3 8" id="KW-0812">Transmembrane</keyword>
<feature type="region of interest" description="Disordered" evidence="7">
    <location>
        <begin position="456"/>
        <end position="477"/>
    </location>
</feature>
<dbReference type="PANTHER" id="PTHR30572">
    <property type="entry name" value="MEMBRANE COMPONENT OF TRANSPORTER-RELATED"/>
    <property type="match status" value="1"/>
</dbReference>
<dbReference type="RefSeq" id="WP_131758353.1">
    <property type="nucleotide sequence ID" value="NZ_CAACUY010000049.1"/>
</dbReference>
<comment type="caution">
    <text evidence="10">The sequence shown here is derived from an EMBL/GenBank/DDBJ whole genome shotgun (WGS) entry which is preliminary data.</text>
</comment>